<comment type="caution">
    <text evidence="2">The sequence shown here is derived from an EMBL/GenBank/DDBJ whole genome shotgun (WGS) entry which is preliminary data.</text>
</comment>
<keyword evidence="1" id="KW-0472">Membrane</keyword>
<organism evidence="2 3">
    <name type="scientific">Gracilariopsis chorda</name>
    <dbReference type="NCBI Taxonomy" id="448386"/>
    <lineage>
        <taxon>Eukaryota</taxon>
        <taxon>Rhodophyta</taxon>
        <taxon>Florideophyceae</taxon>
        <taxon>Rhodymeniophycidae</taxon>
        <taxon>Gracilariales</taxon>
        <taxon>Gracilariaceae</taxon>
        <taxon>Gracilariopsis</taxon>
    </lineage>
</organism>
<evidence type="ECO:0000313" key="2">
    <source>
        <dbReference type="EMBL" id="PXF45728.1"/>
    </source>
</evidence>
<keyword evidence="1" id="KW-1133">Transmembrane helix</keyword>
<name>A0A2V3IUA9_9FLOR</name>
<gene>
    <name evidence="2" type="ORF">BWQ96_04496</name>
</gene>
<dbReference type="AlphaFoldDB" id="A0A2V3IUA9"/>
<accession>A0A2V3IUA9</accession>
<dbReference type="Proteomes" id="UP000247409">
    <property type="component" value="Unassembled WGS sequence"/>
</dbReference>
<dbReference type="EMBL" id="NBIV01000054">
    <property type="protein sequence ID" value="PXF45728.1"/>
    <property type="molecule type" value="Genomic_DNA"/>
</dbReference>
<evidence type="ECO:0000313" key="3">
    <source>
        <dbReference type="Proteomes" id="UP000247409"/>
    </source>
</evidence>
<sequence length="127" mass="13569">MAFITSSVSAIRPANLAATKRCALSGASVSHRVASSRRVAPVRMSTYWEGEYPPSEILGLGKDVPSSLFVFSSAIALLLGCYCVYQSNLINPLSSESVNPQFIVGSLLVPISWGLHVAGWIQGKNNK</sequence>
<feature type="transmembrane region" description="Helical" evidence="1">
    <location>
        <begin position="102"/>
        <end position="121"/>
    </location>
</feature>
<keyword evidence="1" id="KW-0812">Transmembrane</keyword>
<protein>
    <submittedName>
        <fullName evidence="2">Uncharacterized protein</fullName>
    </submittedName>
</protein>
<proteinExistence type="predicted"/>
<dbReference type="OrthoDB" id="5007at2759"/>
<evidence type="ECO:0000256" key="1">
    <source>
        <dbReference type="SAM" id="Phobius"/>
    </source>
</evidence>
<feature type="transmembrane region" description="Helical" evidence="1">
    <location>
        <begin position="68"/>
        <end position="90"/>
    </location>
</feature>
<keyword evidence="3" id="KW-1185">Reference proteome</keyword>
<reference evidence="2 3" key="1">
    <citation type="journal article" date="2018" name="Mol. Biol. Evol.">
        <title>Analysis of the draft genome of the red seaweed Gracilariopsis chorda provides insights into genome size evolution in Rhodophyta.</title>
        <authorList>
            <person name="Lee J."/>
            <person name="Yang E.C."/>
            <person name="Graf L."/>
            <person name="Yang J.H."/>
            <person name="Qiu H."/>
            <person name="Zel Zion U."/>
            <person name="Chan C.X."/>
            <person name="Stephens T.G."/>
            <person name="Weber A.P.M."/>
            <person name="Boo G.H."/>
            <person name="Boo S.M."/>
            <person name="Kim K.M."/>
            <person name="Shin Y."/>
            <person name="Jung M."/>
            <person name="Lee S.J."/>
            <person name="Yim H.S."/>
            <person name="Lee J.H."/>
            <person name="Bhattacharya D."/>
            <person name="Yoon H.S."/>
        </authorList>
    </citation>
    <scope>NUCLEOTIDE SEQUENCE [LARGE SCALE GENOMIC DNA]</scope>
    <source>
        <strain evidence="2 3">SKKU-2015</strain>
        <tissue evidence="2">Whole body</tissue>
    </source>
</reference>